<evidence type="ECO:0000313" key="4">
    <source>
        <dbReference type="EMBL" id="KFI20854.1"/>
    </source>
</evidence>
<evidence type="ECO:0000256" key="1">
    <source>
        <dbReference type="ARBA" id="ARBA00022737"/>
    </source>
</evidence>
<dbReference type="HOGENOM" id="CLU_059365_1_0_6"/>
<comment type="similarity">
    <text evidence="3">Belongs to the LapB family.</text>
</comment>
<dbReference type="SUPFAM" id="SSF48452">
    <property type="entry name" value="TPR-like"/>
    <property type="match status" value="2"/>
</dbReference>
<dbReference type="NCBIfam" id="NF008757">
    <property type="entry name" value="PRK11788.1-5"/>
    <property type="match status" value="1"/>
</dbReference>
<dbReference type="Pfam" id="PF25058">
    <property type="entry name" value="ARM_TT21"/>
    <property type="match status" value="1"/>
</dbReference>
<feature type="topological domain" description="Cytoplasmic" evidence="3">
    <location>
        <begin position="21"/>
        <end position="387"/>
    </location>
</feature>
<dbReference type="SMART" id="SM00028">
    <property type="entry name" value="TPR"/>
    <property type="match status" value="4"/>
</dbReference>
<accession>A0A0E2Z606</accession>
<gene>
    <name evidence="3" type="primary">lapB</name>
    <name evidence="4" type="ORF">IB75_00925</name>
</gene>
<dbReference type="InterPro" id="IPR030865">
    <property type="entry name" value="LapB"/>
</dbReference>
<organism evidence="4 5">
    <name type="scientific">Nitrosococcus oceani C-27</name>
    <dbReference type="NCBI Taxonomy" id="314279"/>
    <lineage>
        <taxon>Bacteria</taxon>
        <taxon>Pseudomonadati</taxon>
        <taxon>Pseudomonadota</taxon>
        <taxon>Gammaproteobacteria</taxon>
        <taxon>Chromatiales</taxon>
        <taxon>Chromatiaceae</taxon>
        <taxon>Nitrosococcus</taxon>
    </lineage>
</organism>
<keyword evidence="2 3" id="KW-0802">TPR repeat</keyword>
<comment type="caution">
    <text evidence="4">The sequence shown here is derived from an EMBL/GenBank/DDBJ whole genome shotgun (WGS) entry which is preliminary data.</text>
</comment>
<keyword evidence="3" id="KW-0408">Iron</keyword>
<dbReference type="AlphaFoldDB" id="A0A0E2Z606"/>
<dbReference type="InterPro" id="IPR011990">
    <property type="entry name" value="TPR-like_helical_dom_sf"/>
</dbReference>
<dbReference type="OrthoDB" id="507476at2"/>
<keyword evidence="3" id="KW-0479">Metal-binding</keyword>
<name>A0A0E2Z606_9GAMM</name>
<dbReference type="HAMAP" id="MF_00994">
    <property type="entry name" value="LPS_assembly_LapB"/>
    <property type="match status" value="1"/>
</dbReference>
<feature type="binding site" evidence="3">
    <location>
        <position position="360"/>
    </location>
    <ligand>
        <name>Fe cation</name>
        <dbReference type="ChEBI" id="CHEBI:24875"/>
    </ligand>
</feature>
<keyword evidence="3" id="KW-1003">Cell membrane</keyword>
<proteinExistence type="inferred from homology"/>
<dbReference type="GO" id="GO:0046890">
    <property type="term" value="P:regulation of lipid biosynthetic process"/>
    <property type="evidence" value="ECO:0007669"/>
    <property type="project" value="UniProtKB-UniRule"/>
</dbReference>
<feature type="binding site" evidence="3">
    <location>
        <position position="371"/>
    </location>
    <ligand>
        <name>Fe cation</name>
        <dbReference type="ChEBI" id="CHEBI:24875"/>
    </ligand>
</feature>
<keyword evidence="3" id="KW-0472">Membrane</keyword>
<dbReference type="InterPro" id="IPR019734">
    <property type="entry name" value="TPR_rpt"/>
</dbReference>
<keyword evidence="3" id="KW-0812">Transmembrane</keyword>
<dbReference type="GO" id="GO:0009898">
    <property type="term" value="C:cytoplasmic side of plasma membrane"/>
    <property type="evidence" value="ECO:0007669"/>
    <property type="project" value="UniProtKB-UniRule"/>
</dbReference>
<dbReference type="PANTHER" id="PTHR45586">
    <property type="entry name" value="TPR REPEAT-CONTAINING PROTEIN PA4667"/>
    <property type="match status" value="1"/>
</dbReference>
<dbReference type="Gene3D" id="1.25.40.10">
    <property type="entry name" value="Tetratricopeptide repeat domain"/>
    <property type="match status" value="1"/>
</dbReference>
<dbReference type="Proteomes" id="UP000028839">
    <property type="component" value="Unassembled WGS sequence"/>
</dbReference>
<dbReference type="GO" id="GO:0005506">
    <property type="term" value="F:iron ion binding"/>
    <property type="evidence" value="ECO:0007669"/>
    <property type="project" value="UniProtKB-UniRule"/>
</dbReference>
<keyword evidence="3" id="KW-1133">Transmembrane helix</keyword>
<dbReference type="Pfam" id="PF13176">
    <property type="entry name" value="TPR_7"/>
    <property type="match status" value="1"/>
</dbReference>
<keyword evidence="3" id="KW-0997">Cell inner membrane</keyword>
<dbReference type="EMBL" id="JPGN01000006">
    <property type="protein sequence ID" value="KFI20854.1"/>
    <property type="molecule type" value="Genomic_DNA"/>
</dbReference>
<evidence type="ECO:0000313" key="5">
    <source>
        <dbReference type="Proteomes" id="UP000028839"/>
    </source>
</evidence>
<feature type="binding site" evidence="3">
    <location>
        <position position="357"/>
    </location>
    <ligand>
        <name>Fe cation</name>
        <dbReference type="ChEBI" id="CHEBI:24875"/>
    </ligand>
</feature>
<evidence type="ECO:0000256" key="2">
    <source>
        <dbReference type="ARBA" id="ARBA00022803"/>
    </source>
</evidence>
<protein>
    <recommendedName>
        <fullName evidence="3">Lipopolysaccharide assembly protein B</fullName>
    </recommendedName>
</protein>
<dbReference type="InterPro" id="IPR051012">
    <property type="entry name" value="CellSynth/LPSAsmb/PSIAsmb"/>
</dbReference>
<evidence type="ECO:0000256" key="3">
    <source>
        <dbReference type="HAMAP-Rule" id="MF_00994"/>
    </source>
</evidence>
<reference evidence="4 5" key="1">
    <citation type="submission" date="2014-07" db="EMBL/GenBank/DDBJ databases">
        <title>Comparative analysis of Nitrosococcus oceani genome inventories of strains from Pacific and Atlantic gyres.</title>
        <authorList>
            <person name="Lim C.K."/>
            <person name="Wang L."/>
            <person name="Sayavedra-Soto L.A."/>
            <person name="Klotz M.G."/>
        </authorList>
    </citation>
    <scope>NUCLEOTIDE SEQUENCE [LARGE SCALE GENOMIC DNA]</scope>
    <source>
        <strain evidence="4 5">C-27</strain>
    </source>
</reference>
<keyword evidence="1 3" id="KW-0677">Repeat</keyword>
<sequence>MIEWLLLLLPVAAASGWLAGKRSAETVNADSHSQLNSAYFAGLNHLLNEQPDKAIDTLLNALKVDSDTVEPYLALGNLFRRRGEVDRAIRVHQNLIERPYLSSSQRGQALLELGLDYMRAGMLDRAESSFLEVLKRRSHIGITLRQLLDLYQQEKNWHQAIAMAQKLHEESGEATESMIAHFYCELAEQHWAQKKAVETTRFIKQALASDWRCVRATLLQSSLAMEKGDYKRAIRCLRQVERQDPDYLPEILKPLSECYQYLEGQDKFFFWLTEASKRHPGCTSLVLARAAYLQQRGEQKEARYFLIEQLRVYPSVEALQQLLALGVPEDIEAASEPWSLIEEVASRLLKAKLNYVCGFCGFGGKYCYWQCPGCKRWGTVKPLAVGT</sequence>
<comment type="subcellular location">
    <subcellularLocation>
        <location evidence="3">Cell inner membrane</location>
        <topology evidence="3">Single-pass membrane protein</topology>
        <orientation evidence="3">Cytoplasmic side</orientation>
    </subcellularLocation>
</comment>
<comment type="function">
    <text evidence="3">Modulates cellular lipopolysaccharide (LPS) levels by regulating LpxC, which is involved in lipid A biosynthesis. May act by modulating the proteolytic activity of FtsH towards LpxC. May also coordinate assembly of proteins involved in LPS synthesis at the plasma membrane.</text>
</comment>
<dbReference type="PANTHER" id="PTHR45586:SF1">
    <property type="entry name" value="LIPOPOLYSACCHARIDE ASSEMBLY PROTEIN B"/>
    <property type="match status" value="1"/>
</dbReference>
<feature type="binding site" evidence="3">
    <location>
        <position position="374"/>
    </location>
    <ligand>
        <name>Fe cation</name>
        <dbReference type="ChEBI" id="CHEBI:24875"/>
    </ligand>
</feature>
<dbReference type="GO" id="GO:0008653">
    <property type="term" value="P:lipopolysaccharide metabolic process"/>
    <property type="evidence" value="ECO:0007669"/>
    <property type="project" value="InterPro"/>
</dbReference>